<accession>A0ABS9MQ12</accession>
<dbReference type="InterPro" id="IPR052180">
    <property type="entry name" value="NhaC_Na-H+_Antiporter"/>
</dbReference>
<evidence type="ECO:0000256" key="1">
    <source>
        <dbReference type="ARBA" id="ARBA00004651"/>
    </source>
</evidence>
<feature type="transmembrane region" description="Helical" evidence="9">
    <location>
        <begin position="259"/>
        <end position="276"/>
    </location>
</feature>
<dbReference type="Pfam" id="PF03553">
    <property type="entry name" value="Na_H_antiporter"/>
    <property type="match status" value="1"/>
</dbReference>
<feature type="transmembrane region" description="Helical" evidence="9">
    <location>
        <begin position="67"/>
        <end position="91"/>
    </location>
</feature>
<feature type="transmembrane region" description="Helical" evidence="9">
    <location>
        <begin position="37"/>
        <end position="55"/>
    </location>
</feature>
<sequence>MKSEHTIVKPWQALSMLVVGVLIIVYGLMGLSVNVRIVLAVDGVVMCLMAVLFGVPYSKLQTGIKDIIASMLIAMLILLAVGVLIGSWMAAGTIPVMVYYGMQVITPALFLPVACILCTLMSTFAGTSWGTLATVGVACMGVASGLGVPMEAAAGAVCVGAFFGDKISPLSDSTVITATVTDTPLMSGIWHALLTTGPAYLISLVFFFIYGSSFQSGVAESAVYDEILTTLAHTFNLSVITLLPLVVVVGLIVWKKPTLPTFVAGIAVAAVLAMILQGMDLKTVLTSLYSGYSGHSGSAFVDKMLNRGGFTSMLSTIGLLMAAGIFGAPLRTAGVADVLLDFVKRLATSPRVMSFSIMCLHALFFLITGAYYVSYPVIGTMTKDMFSEYGLDRKNLMRMMLDTGTGLAPLVPWSTTGSYTAATLGVANLAFLPYAPMLWLSIVFSAFIALTGIGSAKLPRRSGNSQAGAASEAN</sequence>
<feature type="transmembrane region" description="Helical" evidence="9">
    <location>
        <begin position="313"/>
        <end position="332"/>
    </location>
</feature>
<keyword evidence="12" id="KW-1185">Reference proteome</keyword>
<feature type="transmembrane region" description="Helical" evidence="9">
    <location>
        <begin position="12"/>
        <end position="31"/>
    </location>
</feature>
<evidence type="ECO:0000313" key="12">
    <source>
        <dbReference type="Proteomes" id="UP001297600"/>
    </source>
</evidence>
<dbReference type="PANTHER" id="PTHR33451">
    <property type="entry name" value="MALATE-2H(+)/NA(+)-LACTATE ANTIPORTER"/>
    <property type="match status" value="1"/>
</dbReference>
<comment type="caution">
    <text evidence="11">The sequence shown here is derived from an EMBL/GenBank/DDBJ whole genome shotgun (WGS) entry which is preliminary data.</text>
</comment>
<keyword evidence="6 9" id="KW-1133">Transmembrane helix</keyword>
<feature type="transmembrane region" description="Helical" evidence="9">
    <location>
        <begin position="189"/>
        <end position="210"/>
    </location>
</feature>
<gene>
    <name evidence="11" type="ORF">MAF45_04455</name>
</gene>
<feature type="domain" description="Na+/H+ antiporter NhaC-like C-terminal" evidence="10">
    <location>
        <begin position="160"/>
        <end position="452"/>
    </location>
</feature>
<evidence type="ECO:0000313" key="11">
    <source>
        <dbReference type="EMBL" id="MCG5030696.1"/>
    </source>
</evidence>
<feature type="transmembrane region" description="Helical" evidence="9">
    <location>
        <begin position="396"/>
        <end position="414"/>
    </location>
</feature>
<feature type="transmembrane region" description="Helical" evidence="9">
    <location>
        <begin position="434"/>
        <end position="453"/>
    </location>
</feature>
<dbReference type="RefSeq" id="WP_237978349.1">
    <property type="nucleotide sequence ID" value="NZ_JAKNCT010000004.1"/>
</dbReference>
<evidence type="ECO:0000256" key="9">
    <source>
        <dbReference type="SAM" id="Phobius"/>
    </source>
</evidence>
<reference evidence="11 12" key="1">
    <citation type="submission" date="2022-02" db="EMBL/GenBank/DDBJ databases">
        <title>Mesosutterella porci, a novel member of the family Sutterellaceae from pig feces.</title>
        <authorList>
            <person name="Wylensek D."/>
            <person name="Clavel T."/>
        </authorList>
    </citation>
    <scope>NUCLEOTIDE SEQUENCE [LARGE SCALE GENOMIC DNA]</scope>
    <source>
        <strain evidence="12">oilRF-744-wt-GAM-9</strain>
    </source>
</reference>
<dbReference type="EMBL" id="JAKNCT010000004">
    <property type="protein sequence ID" value="MCG5030696.1"/>
    <property type="molecule type" value="Genomic_DNA"/>
</dbReference>
<evidence type="ECO:0000256" key="5">
    <source>
        <dbReference type="ARBA" id="ARBA00022692"/>
    </source>
</evidence>
<comment type="similarity">
    <text evidence="8">Belongs to the NhaC Na(+)/H(+) (TC 2.A.35) antiporter family.</text>
</comment>
<evidence type="ECO:0000256" key="8">
    <source>
        <dbReference type="ARBA" id="ARBA00038435"/>
    </source>
</evidence>
<dbReference type="PANTHER" id="PTHR33451:SF3">
    <property type="entry name" value="MALATE-2H(+)_NA(+)-LACTATE ANTIPORTER"/>
    <property type="match status" value="1"/>
</dbReference>
<feature type="transmembrane region" description="Helical" evidence="9">
    <location>
        <begin position="352"/>
        <end position="375"/>
    </location>
</feature>
<feature type="transmembrane region" description="Helical" evidence="9">
    <location>
        <begin position="132"/>
        <end position="163"/>
    </location>
</feature>
<dbReference type="Proteomes" id="UP001297600">
    <property type="component" value="Unassembled WGS sequence"/>
</dbReference>
<evidence type="ECO:0000256" key="4">
    <source>
        <dbReference type="ARBA" id="ARBA00022475"/>
    </source>
</evidence>
<evidence type="ECO:0000259" key="10">
    <source>
        <dbReference type="Pfam" id="PF03553"/>
    </source>
</evidence>
<comment type="subcellular location">
    <subcellularLocation>
        <location evidence="1">Cell membrane</location>
        <topology evidence="1">Multi-pass membrane protein</topology>
    </subcellularLocation>
</comment>
<organism evidence="11 12">
    <name type="scientific">Mesosutterella porci</name>
    <dbReference type="NCBI Taxonomy" id="2915351"/>
    <lineage>
        <taxon>Bacteria</taxon>
        <taxon>Pseudomonadati</taxon>
        <taxon>Pseudomonadota</taxon>
        <taxon>Betaproteobacteria</taxon>
        <taxon>Burkholderiales</taxon>
        <taxon>Sutterellaceae</taxon>
        <taxon>Mesosutterella</taxon>
    </lineage>
</organism>
<protein>
    <submittedName>
        <fullName evidence="11">Na+/H+ antiporter NhaC</fullName>
    </submittedName>
</protein>
<evidence type="ECO:0000256" key="2">
    <source>
        <dbReference type="ARBA" id="ARBA00022448"/>
    </source>
</evidence>
<evidence type="ECO:0000256" key="6">
    <source>
        <dbReference type="ARBA" id="ARBA00022989"/>
    </source>
</evidence>
<keyword evidence="3" id="KW-0050">Antiport</keyword>
<keyword evidence="5 9" id="KW-0812">Transmembrane</keyword>
<keyword evidence="4" id="KW-1003">Cell membrane</keyword>
<keyword evidence="7 9" id="KW-0472">Membrane</keyword>
<dbReference type="InterPro" id="IPR018461">
    <property type="entry name" value="Na/H_Antiport_NhaC-like_C"/>
</dbReference>
<feature type="transmembrane region" description="Helical" evidence="9">
    <location>
        <begin position="231"/>
        <end position="253"/>
    </location>
</feature>
<name>A0ABS9MQ12_9BURK</name>
<keyword evidence="2" id="KW-0813">Transport</keyword>
<evidence type="ECO:0000256" key="3">
    <source>
        <dbReference type="ARBA" id="ARBA00022449"/>
    </source>
</evidence>
<feature type="transmembrane region" description="Helical" evidence="9">
    <location>
        <begin position="97"/>
        <end position="120"/>
    </location>
</feature>
<evidence type="ECO:0000256" key="7">
    <source>
        <dbReference type="ARBA" id="ARBA00023136"/>
    </source>
</evidence>
<proteinExistence type="inferred from homology"/>